<sequence length="265" mass="30442">MTSSVLSSNVEEGWKNYDDFAAGIDTNRLPGSCDWANRTLDIQFDNQQILNLVFDVNRVTWSYQGESGHDVYEEVKTSENHYFFDLQLAHKPNESLTFVLNQKSGRVLAVRSVILAEGQIEEGSRLVQTFLVGSILGMTPANIVPAPTRELIGYRTLNVYSPNHYYEHFYVNSKRYAWQNLRGEQFGQGDMDYATCYKFEEDMYVFTFREKVIPVCSVFFFDYKIGRCTGKFLGLSRDNQPMVTRAGALIYKMSYNCYPVGVEPM</sequence>
<dbReference type="RefSeq" id="WP_380188938.1">
    <property type="nucleotide sequence ID" value="NZ_JBHTBQ010000033.1"/>
</dbReference>
<feature type="domain" description="MoaF C-terminal" evidence="2">
    <location>
        <begin position="146"/>
        <end position="249"/>
    </location>
</feature>
<feature type="domain" description="Molybdenum cofactor biosynthesis protein F N-terminal" evidence="1">
    <location>
        <begin position="13"/>
        <end position="114"/>
    </location>
</feature>
<dbReference type="Pfam" id="PF10703">
    <property type="entry name" value="MoaF"/>
    <property type="match status" value="1"/>
</dbReference>
<evidence type="ECO:0000313" key="4">
    <source>
        <dbReference type="Proteomes" id="UP001596473"/>
    </source>
</evidence>
<evidence type="ECO:0000313" key="3">
    <source>
        <dbReference type="EMBL" id="MFC7421381.1"/>
    </source>
</evidence>
<evidence type="ECO:0000259" key="1">
    <source>
        <dbReference type="Pfam" id="PF10703"/>
    </source>
</evidence>
<dbReference type="EMBL" id="JBHTBQ010000033">
    <property type="protein sequence ID" value="MFC7421381.1"/>
    <property type="molecule type" value="Genomic_DNA"/>
</dbReference>
<dbReference type="Proteomes" id="UP001596473">
    <property type="component" value="Unassembled WGS sequence"/>
</dbReference>
<keyword evidence="4" id="KW-1185">Reference proteome</keyword>
<reference evidence="4" key="1">
    <citation type="journal article" date="2019" name="Int. J. Syst. Evol. Microbiol.">
        <title>The Global Catalogue of Microorganisms (GCM) 10K type strain sequencing project: providing services to taxonomists for standard genome sequencing and annotation.</title>
        <authorList>
            <consortium name="The Broad Institute Genomics Platform"/>
            <consortium name="The Broad Institute Genome Sequencing Center for Infectious Disease"/>
            <person name="Wu L."/>
            <person name="Ma J."/>
        </authorList>
    </citation>
    <scope>NUCLEOTIDE SEQUENCE [LARGE SCALE GENOMIC DNA]</scope>
    <source>
        <strain evidence="4">CCUG 62945</strain>
    </source>
</reference>
<dbReference type="InterPro" id="IPR024724">
    <property type="entry name" value="MoaF_N"/>
</dbReference>
<protein>
    <submittedName>
        <fullName evidence="3">MoaF C-terminal domain-containing protein</fullName>
    </submittedName>
</protein>
<name>A0ABW2R0C9_9NEIS</name>
<gene>
    <name evidence="3" type="ORF">ACFQNF_16065</name>
</gene>
<dbReference type="Pfam" id="PF17409">
    <property type="entry name" value="MoaF_C"/>
    <property type="match status" value="1"/>
</dbReference>
<proteinExistence type="predicted"/>
<dbReference type="InterPro" id="IPR035348">
    <property type="entry name" value="MoaF_C"/>
</dbReference>
<comment type="caution">
    <text evidence="3">The sequence shown here is derived from an EMBL/GenBank/DDBJ whole genome shotgun (WGS) entry which is preliminary data.</text>
</comment>
<organism evidence="3 4">
    <name type="scientific">Iodobacter arcticus</name>
    <dbReference type="NCBI Taxonomy" id="590593"/>
    <lineage>
        <taxon>Bacteria</taxon>
        <taxon>Pseudomonadati</taxon>
        <taxon>Pseudomonadota</taxon>
        <taxon>Betaproteobacteria</taxon>
        <taxon>Neisseriales</taxon>
        <taxon>Chitinibacteraceae</taxon>
        <taxon>Iodobacter</taxon>
    </lineage>
</organism>
<accession>A0ABW2R0C9</accession>
<evidence type="ECO:0000259" key="2">
    <source>
        <dbReference type="Pfam" id="PF17409"/>
    </source>
</evidence>